<evidence type="ECO:0000259" key="5">
    <source>
        <dbReference type="PROSITE" id="PS50014"/>
    </source>
</evidence>
<feature type="compositionally biased region" description="Basic and acidic residues" evidence="4">
    <location>
        <begin position="538"/>
        <end position="550"/>
    </location>
</feature>
<gene>
    <name evidence="6" type="ORF">GDO78_019227</name>
</gene>
<dbReference type="PANTHER" id="PTHR47092:SF1">
    <property type="entry name" value="CHROMATIN REMODELING REGULATOR CECR2"/>
    <property type="match status" value="1"/>
</dbReference>
<feature type="region of interest" description="Disordered" evidence="4">
    <location>
        <begin position="698"/>
        <end position="770"/>
    </location>
</feature>
<evidence type="ECO:0000313" key="7">
    <source>
        <dbReference type="Proteomes" id="UP000770717"/>
    </source>
</evidence>
<dbReference type="SUPFAM" id="SSF47370">
    <property type="entry name" value="Bromodomain"/>
    <property type="match status" value="1"/>
</dbReference>
<dbReference type="GO" id="GO:0007338">
    <property type="term" value="P:single fertilization"/>
    <property type="evidence" value="ECO:0007669"/>
    <property type="project" value="TreeGrafter"/>
</dbReference>
<feature type="region of interest" description="Disordered" evidence="4">
    <location>
        <begin position="172"/>
        <end position="201"/>
    </location>
</feature>
<keyword evidence="1 2" id="KW-0103">Bromodomain</keyword>
<dbReference type="PRINTS" id="PR00503">
    <property type="entry name" value="BROMODOMAIN"/>
</dbReference>
<feature type="domain" description="Bromo" evidence="5">
    <location>
        <begin position="412"/>
        <end position="482"/>
    </location>
</feature>
<dbReference type="AlphaFoldDB" id="A0A8J6EJ97"/>
<keyword evidence="3" id="KW-0175">Coiled coil</keyword>
<evidence type="ECO:0000313" key="6">
    <source>
        <dbReference type="EMBL" id="KAG9469965.1"/>
    </source>
</evidence>
<comment type="caution">
    <text evidence="6">The sequence shown here is derived from an EMBL/GenBank/DDBJ whole genome shotgun (WGS) entry which is preliminary data.</text>
</comment>
<dbReference type="GO" id="GO:0090537">
    <property type="term" value="C:CERF complex"/>
    <property type="evidence" value="ECO:0007669"/>
    <property type="project" value="InterPro"/>
</dbReference>
<proteinExistence type="predicted"/>
<dbReference type="InterPro" id="IPR001487">
    <property type="entry name" value="Bromodomain"/>
</dbReference>
<feature type="coiled-coil region" evidence="3">
    <location>
        <begin position="323"/>
        <end position="350"/>
    </location>
</feature>
<dbReference type="OrthoDB" id="303107at2759"/>
<organism evidence="6 7">
    <name type="scientific">Eleutherodactylus coqui</name>
    <name type="common">Puerto Rican coqui</name>
    <dbReference type="NCBI Taxonomy" id="57060"/>
    <lineage>
        <taxon>Eukaryota</taxon>
        <taxon>Metazoa</taxon>
        <taxon>Chordata</taxon>
        <taxon>Craniata</taxon>
        <taxon>Vertebrata</taxon>
        <taxon>Euteleostomi</taxon>
        <taxon>Amphibia</taxon>
        <taxon>Batrachia</taxon>
        <taxon>Anura</taxon>
        <taxon>Neobatrachia</taxon>
        <taxon>Hyloidea</taxon>
        <taxon>Eleutherodactylidae</taxon>
        <taxon>Eleutherodactylinae</taxon>
        <taxon>Eleutherodactylus</taxon>
        <taxon>Eleutherodactylus</taxon>
    </lineage>
</organism>
<evidence type="ECO:0000256" key="2">
    <source>
        <dbReference type="PROSITE-ProRule" id="PRU00035"/>
    </source>
</evidence>
<dbReference type="PANTHER" id="PTHR47092">
    <property type="entry name" value="CAT EYE SYNDROME CRITICAL REGION PROTEIN 2"/>
    <property type="match status" value="1"/>
</dbReference>
<feature type="region of interest" description="Disordered" evidence="4">
    <location>
        <begin position="1088"/>
        <end position="1133"/>
    </location>
</feature>
<dbReference type="Proteomes" id="UP000770717">
    <property type="component" value="Unassembled WGS sequence"/>
</dbReference>
<feature type="compositionally biased region" description="Basic residues" evidence="4">
    <location>
        <begin position="521"/>
        <end position="537"/>
    </location>
</feature>
<dbReference type="Pfam" id="PF00439">
    <property type="entry name" value="Bromodomain"/>
    <property type="match status" value="1"/>
</dbReference>
<name>A0A8J6EJ97_ELECQ</name>
<feature type="region of interest" description="Disordered" evidence="4">
    <location>
        <begin position="502"/>
        <end position="584"/>
    </location>
</feature>
<dbReference type="InterPro" id="IPR036427">
    <property type="entry name" value="Bromodomain-like_sf"/>
</dbReference>
<evidence type="ECO:0000256" key="4">
    <source>
        <dbReference type="SAM" id="MobiDB-lite"/>
    </source>
</evidence>
<feature type="compositionally biased region" description="Basic and acidic residues" evidence="4">
    <location>
        <begin position="1097"/>
        <end position="1128"/>
    </location>
</feature>
<sequence>MPPDGALGELRSCWRVPAVAHFCSLFRTAFQLPDFEIEELEDALYRDDVEFLSELLSCLLQGCYQRHDITPQTFHIYLEDIISYRWELEEGKPNPLKGATYHQLPLRTRLEILHRLCDYRLDADDVFDLLKGLDGDSLRVEPLGEDSVGNLYWYFYGTRLYKEEPSWEKRQRALEEAAAGPEKPIRKRGRPPKKKLPEEPLSEKLDLNLPTIEAVKNEIASSPGEGSWCLLCQTEQEWREVTESFRDRTSHKDRHLYKILSEEFLPEICNMISQKETKIQNEQTHFTSKRLASHSGFRSFQQEESDPSRAQEEEGERQLLLMMQRKEQEFMQKEERKRAMAEKVRSVEERARRRKLREERAWLLSQGKELPPELCHLEPTSPIRGDYRVPDLLGIDLDDQYTAMYKVLDAVKAHKDSWPFLEPVDESYAPSYYDIISCPMDISKVEQRLCSGYYLTKDQFVKDMKIIFKNCLKYNGPDSEYTEMAENLERCFKKALLKHLPDDDAESDGDTWICSNEKEKPPKRRSQGRRSRAGGWRKSKEEVGRKRESSESSMIHQSSPSEDGDDRLHPALNSAPKGQVYPHPLEFGGLPRNSFHPRGMRSASGMFAPLRVSDTGLGFGPLRFPEPLPGDPIHGVQDYSAQTVPHTPEMSGNKCTDFRAQCAPDGTDPIYPTRATVQEGGKHPQAEYPAGYVPHMRHPASDGRAPPFGPTHPPYRYGLQPSMWNGNGHQKPGPRGGSTHYSQPLDPRLRPPGPNPGIRHLMASSGDSMMDSPEMIAMQKLSSFICPPLSGYTSRPPTAPYPPAPPSSPYPNQPPSTPDPSQPTTTPIQATERLTGNDGPNTSAAAEILTDQGTNVEDIPVSPVSPVPLEKHSRTKVLVPPKNADPSLTSSSEVNPDGPSHLVPGDVPSEKSQASASGIYHGSDHRLSPQNGSETDHAVGVSKPSEPQQITCQEVPRPLPQVDMVGLGSTGEFAPMTPTAGSKPAMGQPSGPSHPLLQFGNGHLRPHTGQYARYHQNEAYSYQQPPQIQPSYLSCQRPFYYSQEYHRWHHNGQQAPQRSGNFLQPDRALGSQNMGELRSLLMSPLLEGEPRAVPGESTEHPEGKGEKSDDPAHRPESPKQFLDLDSHKKQIGPYTYGRPHGWVNPNLHPPSNMIPQYPPQHQYHPRGYPHLPLHQQRHHVPRQTNGRPQMGSAYPHMDSRGHFHAAMMEQGGKHKFTDMYRPQGMHLPMQPPPFRKGKAPMQGEMMERPPILPLDQT</sequence>
<dbReference type="PROSITE" id="PS50014">
    <property type="entry name" value="BROMODOMAIN_2"/>
    <property type="match status" value="1"/>
</dbReference>
<feature type="compositionally biased region" description="Basic residues" evidence="4">
    <location>
        <begin position="185"/>
        <end position="194"/>
    </location>
</feature>
<evidence type="ECO:0000256" key="3">
    <source>
        <dbReference type="SAM" id="Coils"/>
    </source>
</evidence>
<dbReference type="EMBL" id="WNTK01000385">
    <property type="protein sequence ID" value="KAG9469965.1"/>
    <property type="molecule type" value="Genomic_DNA"/>
</dbReference>
<dbReference type="CDD" id="cd05509">
    <property type="entry name" value="Bromo_gcn5_like"/>
    <property type="match status" value="1"/>
</dbReference>
<protein>
    <recommendedName>
        <fullName evidence="5">Bromo domain-containing protein</fullName>
    </recommendedName>
</protein>
<dbReference type="InterPro" id="IPR029614">
    <property type="entry name" value="CECR2"/>
</dbReference>
<feature type="compositionally biased region" description="Low complexity" evidence="4">
    <location>
        <begin position="551"/>
        <end position="561"/>
    </location>
</feature>
<evidence type="ECO:0000256" key="1">
    <source>
        <dbReference type="ARBA" id="ARBA00023117"/>
    </source>
</evidence>
<feature type="region of interest" description="Disordered" evidence="4">
    <location>
        <begin position="291"/>
        <end position="316"/>
    </location>
</feature>
<dbReference type="Gene3D" id="1.20.920.10">
    <property type="entry name" value="Bromodomain-like"/>
    <property type="match status" value="1"/>
</dbReference>
<keyword evidence="7" id="KW-1185">Reference proteome</keyword>
<feature type="compositionally biased region" description="Polar residues" evidence="4">
    <location>
        <begin position="828"/>
        <end position="844"/>
    </location>
</feature>
<dbReference type="GO" id="GO:0006338">
    <property type="term" value="P:chromatin remodeling"/>
    <property type="evidence" value="ECO:0007669"/>
    <property type="project" value="InterPro"/>
</dbReference>
<feature type="region of interest" description="Disordered" evidence="4">
    <location>
        <begin position="795"/>
        <end position="950"/>
    </location>
</feature>
<feature type="compositionally biased region" description="Pro residues" evidence="4">
    <location>
        <begin position="797"/>
        <end position="821"/>
    </location>
</feature>
<accession>A0A8J6EJ97</accession>
<reference evidence="6" key="1">
    <citation type="thesis" date="2020" institute="ProQuest LLC" country="789 East Eisenhower Parkway, Ann Arbor, MI, USA">
        <title>Comparative Genomics and Chromosome Evolution.</title>
        <authorList>
            <person name="Mudd A.B."/>
        </authorList>
    </citation>
    <scope>NUCLEOTIDE SEQUENCE</scope>
    <source>
        <strain evidence="6">HN-11 Male</strain>
        <tissue evidence="6">Kidney and liver</tissue>
    </source>
</reference>
<dbReference type="SMART" id="SM00297">
    <property type="entry name" value="BROMO"/>
    <property type="match status" value="1"/>
</dbReference>